<gene>
    <name evidence="2" type="ORF">FRX31_030942</name>
</gene>
<organism evidence="2 3">
    <name type="scientific">Thalictrum thalictroides</name>
    <name type="common">Rue-anemone</name>
    <name type="synonym">Anemone thalictroides</name>
    <dbReference type="NCBI Taxonomy" id="46969"/>
    <lineage>
        <taxon>Eukaryota</taxon>
        <taxon>Viridiplantae</taxon>
        <taxon>Streptophyta</taxon>
        <taxon>Embryophyta</taxon>
        <taxon>Tracheophyta</taxon>
        <taxon>Spermatophyta</taxon>
        <taxon>Magnoliopsida</taxon>
        <taxon>Ranunculales</taxon>
        <taxon>Ranunculaceae</taxon>
        <taxon>Thalictroideae</taxon>
        <taxon>Thalictrum</taxon>
    </lineage>
</organism>
<feature type="non-terminal residue" evidence="2">
    <location>
        <position position="73"/>
    </location>
</feature>
<proteinExistence type="predicted"/>
<reference evidence="2 3" key="1">
    <citation type="submission" date="2020-06" db="EMBL/GenBank/DDBJ databases">
        <title>Transcriptomic and genomic resources for Thalictrum thalictroides and T. hernandezii: Facilitating candidate gene discovery in an emerging model plant lineage.</title>
        <authorList>
            <person name="Arias T."/>
            <person name="Riano-Pachon D.M."/>
            <person name="Di Stilio V.S."/>
        </authorList>
    </citation>
    <scope>NUCLEOTIDE SEQUENCE [LARGE SCALE GENOMIC DNA]</scope>
    <source>
        <strain evidence="3">cv. WT478/WT964</strain>
        <tissue evidence="2">Leaves</tissue>
    </source>
</reference>
<sequence length="73" mass="8463">MEEIETEIGRLSLTLKLESLRLEKEEMNVKQVERIDQKWPSNHMGSSPQKENQGVGSNNLLCSYIHYRSPNMS</sequence>
<evidence type="ECO:0000256" key="1">
    <source>
        <dbReference type="SAM" id="MobiDB-lite"/>
    </source>
</evidence>
<evidence type="ECO:0000313" key="2">
    <source>
        <dbReference type="EMBL" id="KAF5179473.1"/>
    </source>
</evidence>
<dbReference type="AlphaFoldDB" id="A0A7J6V3J2"/>
<feature type="region of interest" description="Disordered" evidence="1">
    <location>
        <begin position="33"/>
        <end position="57"/>
    </location>
</feature>
<comment type="caution">
    <text evidence="2">The sequence shown here is derived from an EMBL/GenBank/DDBJ whole genome shotgun (WGS) entry which is preliminary data.</text>
</comment>
<keyword evidence="3" id="KW-1185">Reference proteome</keyword>
<accession>A0A7J6V3J2</accession>
<protein>
    <submittedName>
        <fullName evidence="2">Uncharacterized protein</fullName>
    </submittedName>
</protein>
<name>A0A7J6V3J2_THATH</name>
<dbReference type="EMBL" id="JABWDY010038719">
    <property type="protein sequence ID" value="KAF5179473.1"/>
    <property type="molecule type" value="Genomic_DNA"/>
</dbReference>
<dbReference type="Proteomes" id="UP000554482">
    <property type="component" value="Unassembled WGS sequence"/>
</dbReference>
<feature type="compositionally biased region" description="Polar residues" evidence="1">
    <location>
        <begin position="39"/>
        <end position="57"/>
    </location>
</feature>
<evidence type="ECO:0000313" key="3">
    <source>
        <dbReference type="Proteomes" id="UP000554482"/>
    </source>
</evidence>